<dbReference type="PANTHER" id="PTHR13335:SF1">
    <property type="entry name" value="TARGET OF RAPAMYCIN COMPLEX 2 SUBUNIT MAPKAP1"/>
    <property type="match status" value="1"/>
</dbReference>
<dbReference type="GO" id="GO:0005546">
    <property type="term" value="F:phosphatidylinositol-4,5-bisphosphate binding"/>
    <property type="evidence" value="ECO:0007669"/>
    <property type="project" value="TreeGrafter"/>
</dbReference>
<evidence type="ECO:0000313" key="4">
    <source>
        <dbReference type="Proteomes" id="UP000321570"/>
    </source>
</evidence>
<sequence length="376" mass="42813">MMEEIINECRIAFIISDDTSQCEKLCRDCDEFFAQISKEYGILLNTFLSETIPPLTKDFYRWHQLSEHKKPTSSNSTSSYQSYQSESIAESVPDLVTEMPIPQPTVIDRSRKSALTIALEKAQMNGKTVNKFTDFAVFDGRSADGKSNRVAKSSSFTLRPFNVCFWSIPGLPKISISVQPTETCTVRDFIGLALWQYFNENPSDIIAFNEKSSHLEKDAKSIIEQIKVYMMETSDEVEDLPPFEPGDLIYKYDFDGFALKENATVVATTEPSIVFTVHLAQGISRVHLPPSATLECVVNDVLNRRMLRQHEGYAYRLEEWVDPDKKPTGEETEVAHKPLDLSMTIAEYTRNYASTHFALIREHSTSFFIVYKIWAA</sequence>
<comment type="similarity">
    <text evidence="1">Belongs to the SIN1 family.</text>
</comment>
<dbReference type="GO" id="GO:0038203">
    <property type="term" value="P:TORC2 signaling"/>
    <property type="evidence" value="ECO:0007669"/>
    <property type="project" value="TreeGrafter"/>
</dbReference>
<dbReference type="Pfam" id="PF16978">
    <property type="entry name" value="CRIM"/>
    <property type="match status" value="1"/>
</dbReference>
<evidence type="ECO:0000313" key="3">
    <source>
        <dbReference type="EMBL" id="VUZ48993.1"/>
    </source>
</evidence>
<dbReference type="Proteomes" id="UP000321570">
    <property type="component" value="Unassembled WGS sequence"/>
</dbReference>
<organism evidence="3 4">
    <name type="scientific">Hymenolepis diminuta</name>
    <name type="common">Rat tapeworm</name>
    <dbReference type="NCBI Taxonomy" id="6216"/>
    <lineage>
        <taxon>Eukaryota</taxon>
        <taxon>Metazoa</taxon>
        <taxon>Spiralia</taxon>
        <taxon>Lophotrochozoa</taxon>
        <taxon>Platyhelminthes</taxon>
        <taxon>Cestoda</taxon>
        <taxon>Eucestoda</taxon>
        <taxon>Cyclophyllidea</taxon>
        <taxon>Hymenolepididae</taxon>
        <taxon>Hymenolepis</taxon>
    </lineage>
</organism>
<dbReference type="GO" id="GO:0005886">
    <property type="term" value="C:plasma membrane"/>
    <property type="evidence" value="ECO:0007669"/>
    <property type="project" value="TreeGrafter"/>
</dbReference>
<name>A0A564YQP9_HYMDI</name>
<keyword evidence="4" id="KW-1185">Reference proteome</keyword>
<gene>
    <name evidence="3" type="ORF">WMSIL1_LOCUS8288</name>
</gene>
<feature type="domain" description="CRIM" evidence="2">
    <location>
        <begin position="112"/>
        <end position="261"/>
    </location>
</feature>
<evidence type="ECO:0000256" key="1">
    <source>
        <dbReference type="ARBA" id="ARBA00009407"/>
    </source>
</evidence>
<protein>
    <recommendedName>
        <fullName evidence="2">CRIM domain-containing protein</fullName>
    </recommendedName>
</protein>
<dbReference type="PANTHER" id="PTHR13335">
    <property type="entry name" value="TARGET OF RAPAMYCIN COMPLEX 2 SUBUNIT MAPKAP1"/>
    <property type="match status" value="1"/>
</dbReference>
<dbReference type="EMBL" id="CABIJS010000322">
    <property type="protein sequence ID" value="VUZ48993.1"/>
    <property type="molecule type" value="Genomic_DNA"/>
</dbReference>
<dbReference type="GO" id="GO:0031932">
    <property type="term" value="C:TORC2 complex"/>
    <property type="evidence" value="ECO:0007669"/>
    <property type="project" value="InterPro"/>
</dbReference>
<reference evidence="3 4" key="1">
    <citation type="submission" date="2019-07" db="EMBL/GenBank/DDBJ databases">
        <authorList>
            <person name="Jastrzebski P J."/>
            <person name="Paukszto L."/>
            <person name="Jastrzebski P J."/>
        </authorList>
    </citation>
    <scope>NUCLEOTIDE SEQUENCE [LARGE SCALE GENOMIC DNA]</scope>
    <source>
        <strain evidence="3 4">WMS-il1</strain>
    </source>
</reference>
<accession>A0A564YQP9</accession>
<dbReference type="InterPro" id="IPR031567">
    <property type="entry name" value="CRIM_dom"/>
</dbReference>
<dbReference type="AlphaFoldDB" id="A0A564YQP9"/>
<evidence type="ECO:0000259" key="2">
    <source>
        <dbReference type="Pfam" id="PF16978"/>
    </source>
</evidence>
<proteinExistence type="inferred from homology"/>
<dbReference type="GO" id="GO:0005737">
    <property type="term" value="C:cytoplasm"/>
    <property type="evidence" value="ECO:0007669"/>
    <property type="project" value="TreeGrafter"/>
</dbReference>
<dbReference type="InterPro" id="IPR008828">
    <property type="entry name" value="Sin1/Avo1"/>
</dbReference>